<reference evidence="6" key="1">
    <citation type="submission" date="2016-11" db="UniProtKB">
        <authorList>
            <consortium name="WormBaseParasite"/>
        </authorList>
    </citation>
    <scope>IDENTIFICATION</scope>
</reference>
<dbReference type="Proteomes" id="UP000095284">
    <property type="component" value="Unplaced"/>
</dbReference>
<evidence type="ECO:0000256" key="1">
    <source>
        <dbReference type="ARBA" id="ARBA00009941"/>
    </source>
</evidence>
<feature type="region of interest" description="Disordered" evidence="3">
    <location>
        <begin position="272"/>
        <end position="297"/>
    </location>
</feature>
<dbReference type="Pfam" id="PF01650">
    <property type="entry name" value="Peptidase_C13"/>
    <property type="match status" value="1"/>
</dbReference>
<feature type="active site" description="Nucleophile" evidence="2">
    <location>
        <position position="173"/>
    </location>
</feature>
<dbReference type="PANTHER" id="PTHR12000">
    <property type="entry name" value="HEMOGLOBINASE FAMILY MEMBER"/>
    <property type="match status" value="1"/>
</dbReference>
<dbReference type="GO" id="GO:0051603">
    <property type="term" value="P:proteolysis involved in protein catabolic process"/>
    <property type="evidence" value="ECO:0007669"/>
    <property type="project" value="TreeGrafter"/>
</dbReference>
<protein>
    <submittedName>
        <fullName evidence="6">GPI-anchor transamidase</fullName>
    </submittedName>
</protein>
<evidence type="ECO:0000256" key="2">
    <source>
        <dbReference type="PIRSR" id="PIRSR019663-1"/>
    </source>
</evidence>
<evidence type="ECO:0000256" key="3">
    <source>
        <dbReference type="SAM" id="MobiDB-lite"/>
    </source>
</evidence>
<comment type="similarity">
    <text evidence="1">Belongs to the peptidase C13 family.</text>
</comment>
<evidence type="ECO:0000256" key="4">
    <source>
        <dbReference type="SAM" id="SignalP"/>
    </source>
</evidence>
<dbReference type="AlphaFoldDB" id="A0A1I7RJX8"/>
<dbReference type="WBParaSite" id="BXY_0101000.1">
    <property type="protein sequence ID" value="BXY_0101000.1"/>
    <property type="gene ID" value="BXY_0101000"/>
</dbReference>
<dbReference type="PRINTS" id="PR00776">
    <property type="entry name" value="HEMOGLOBNASE"/>
</dbReference>
<organism evidence="5 6">
    <name type="scientific">Bursaphelenchus xylophilus</name>
    <name type="common">Pinewood nematode worm</name>
    <name type="synonym">Aphelenchoides xylophilus</name>
    <dbReference type="NCBI Taxonomy" id="6326"/>
    <lineage>
        <taxon>Eukaryota</taxon>
        <taxon>Metazoa</taxon>
        <taxon>Ecdysozoa</taxon>
        <taxon>Nematoda</taxon>
        <taxon>Chromadorea</taxon>
        <taxon>Rhabditida</taxon>
        <taxon>Tylenchina</taxon>
        <taxon>Tylenchomorpha</taxon>
        <taxon>Aphelenchoidea</taxon>
        <taxon>Aphelenchoididae</taxon>
        <taxon>Bursaphelenchus</taxon>
    </lineage>
</organism>
<feature type="active site" evidence="2">
    <location>
        <position position="132"/>
    </location>
</feature>
<evidence type="ECO:0000313" key="5">
    <source>
        <dbReference type="Proteomes" id="UP000095284"/>
    </source>
</evidence>
<feature type="signal peptide" evidence="4">
    <location>
        <begin position="1"/>
        <end position="15"/>
    </location>
</feature>
<dbReference type="eggNOG" id="KOG1348">
    <property type="taxonomic scope" value="Eukaryota"/>
</dbReference>
<accession>A0A1I7RJX8</accession>
<dbReference type="Gene3D" id="3.40.50.1460">
    <property type="match status" value="1"/>
</dbReference>
<evidence type="ECO:0000313" key="6">
    <source>
        <dbReference type="WBParaSite" id="BXY_0101000.1"/>
    </source>
</evidence>
<keyword evidence="4" id="KW-0732">Signal</keyword>
<dbReference type="GO" id="GO:0004197">
    <property type="term" value="F:cysteine-type endopeptidase activity"/>
    <property type="evidence" value="ECO:0007669"/>
    <property type="project" value="TreeGrafter"/>
</dbReference>
<proteinExistence type="inferred from homology"/>
<dbReference type="GO" id="GO:0005773">
    <property type="term" value="C:vacuole"/>
    <property type="evidence" value="ECO:0007669"/>
    <property type="project" value="GOC"/>
</dbReference>
<dbReference type="PIRSF" id="PIRSF019663">
    <property type="entry name" value="Legumain"/>
    <property type="match status" value="1"/>
</dbReference>
<feature type="chain" id="PRO_5012768789" evidence="4">
    <location>
        <begin position="16"/>
        <end position="297"/>
    </location>
</feature>
<dbReference type="GO" id="GO:0006624">
    <property type="term" value="P:vacuolar protein processing"/>
    <property type="evidence" value="ECO:0007669"/>
    <property type="project" value="TreeGrafter"/>
</dbReference>
<dbReference type="PANTHER" id="PTHR12000:SF42">
    <property type="entry name" value="LEGUMAIN"/>
    <property type="match status" value="1"/>
</dbReference>
<name>A0A1I7RJX8_BURXY</name>
<dbReference type="InterPro" id="IPR001096">
    <property type="entry name" value="Peptidase_C13"/>
</dbReference>
<sequence>MWCLLFIALLATVQAEEDGDIFAVLIAGIDEMWAEASVCHTYHSLRNHGVKEENIIVFLLDKGKNYSGNPWPGELHTYPDSPDYRVGCKIDYTGNDTNLAAFLDVLRQNQTSPRPVLRSTSKDNVLIFHASHGWWGGYQMPGGGMDVAHLQKTLTYMHEQGFYKELVFVLDSCNSGSLFFEWLTPKYNILALTAAPHDHVAYIKGFYVPKIHKSIGLVGSLSYWWQDTLDHKDISNTTMRKMYWDIYHRNNFVRYYGDLDILSRTVDQFHGRENPHPTLRGSRKKASPSHSIKMCDA</sequence>